<dbReference type="Gene3D" id="3.90.79.10">
    <property type="entry name" value="Nucleoside Triphosphate Pyrophosphohydrolase"/>
    <property type="match status" value="1"/>
</dbReference>
<dbReference type="InterPro" id="IPR000086">
    <property type="entry name" value="NUDIX_hydrolase_dom"/>
</dbReference>
<dbReference type="InterPro" id="IPR015797">
    <property type="entry name" value="NUDIX_hydrolase-like_dom_sf"/>
</dbReference>
<evidence type="ECO:0000313" key="4">
    <source>
        <dbReference type="Proteomes" id="UP001595828"/>
    </source>
</evidence>
<organism evidence="3 4">
    <name type="scientific">Novosphingobium tardum</name>
    <dbReference type="NCBI Taxonomy" id="1538021"/>
    <lineage>
        <taxon>Bacteria</taxon>
        <taxon>Pseudomonadati</taxon>
        <taxon>Pseudomonadota</taxon>
        <taxon>Alphaproteobacteria</taxon>
        <taxon>Sphingomonadales</taxon>
        <taxon>Sphingomonadaceae</taxon>
        <taxon>Novosphingobium</taxon>
    </lineage>
</organism>
<sequence>MRQIAALPYRATPSGAVSVLLVTSRESKRWVVPKGNQGGADSPHAAAALEAEEEAGVRGAICPIPLGQYRYRKRRKTGASLWFDVDVYPLAVSQELSEWKEAGERTRRWFSLSEAADMVEEADLANLIRSFNAAEFSKAAKRNTIISVVAQKSKVGPMFAWFQRLLPKTGNFFELFEAHSRSVVAGADALGRLFRDGGARAEHIREINEREQDADNIIRETLQTVRRTFLTPFDRGAITSLIGRMDDAIDEMQSAANAVDLYDITDFEPEMADMVGIAIDSARVLAEAIPLLRDISANGGRLHELTERLVRMESHADEVHRAGLKSAYRSHSTEAGGAMAFTVKREIYKHLERIVDSFEDIANEIDGLVIDHA</sequence>
<dbReference type="InterPro" id="IPR018445">
    <property type="entry name" value="Put_Phosphate_transp_reg"/>
</dbReference>
<dbReference type="InterPro" id="IPR052912">
    <property type="entry name" value="UPF0111_domain"/>
</dbReference>
<dbReference type="CDD" id="cd04666">
    <property type="entry name" value="NUDIX_DIPP2_like_Nudt4"/>
    <property type="match status" value="1"/>
</dbReference>
<dbReference type="InterPro" id="IPR038078">
    <property type="entry name" value="PhoU-like_sf"/>
</dbReference>
<evidence type="ECO:0000313" key="3">
    <source>
        <dbReference type="EMBL" id="MFC4295924.1"/>
    </source>
</evidence>
<gene>
    <name evidence="3" type="ORF">ACFO0A_12735</name>
</gene>
<dbReference type="PANTHER" id="PTHR37298">
    <property type="entry name" value="UPF0111 PROTEIN YKAA"/>
    <property type="match status" value="1"/>
</dbReference>
<name>A0ABV8RSU8_9SPHN</name>
<dbReference type="Proteomes" id="UP001595828">
    <property type="component" value="Unassembled WGS sequence"/>
</dbReference>
<dbReference type="Pfam" id="PF00293">
    <property type="entry name" value="NUDIX"/>
    <property type="match status" value="1"/>
</dbReference>
<reference evidence="4" key="1">
    <citation type="journal article" date="2019" name="Int. J. Syst. Evol. Microbiol.">
        <title>The Global Catalogue of Microorganisms (GCM) 10K type strain sequencing project: providing services to taxonomists for standard genome sequencing and annotation.</title>
        <authorList>
            <consortium name="The Broad Institute Genomics Platform"/>
            <consortium name="The Broad Institute Genome Sequencing Center for Infectious Disease"/>
            <person name="Wu L."/>
            <person name="Ma J."/>
        </authorList>
    </citation>
    <scope>NUCLEOTIDE SEQUENCE [LARGE SCALE GENOMIC DNA]</scope>
    <source>
        <strain evidence="4">CGMCC 1.12989</strain>
    </source>
</reference>
<keyword evidence="4" id="KW-1185">Reference proteome</keyword>
<protein>
    <submittedName>
        <fullName evidence="3">DUF47 family protein</fullName>
    </submittedName>
</protein>
<dbReference type="Pfam" id="PF01865">
    <property type="entry name" value="PhoU_div"/>
    <property type="match status" value="1"/>
</dbReference>
<dbReference type="PANTHER" id="PTHR37298:SF1">
    <property type="entry name" value="UPF0111 PROTEIN YKAA"/>
    <property type="match status" value="1"/>
</dbReference>
<dbReference type="InterPro" id="IPR047198">
    <property type="entry name" value="DDP-like_NUDIX"/>
</dbReference>
<dbReference type="SUPFAM" id="SSF55811">
    <property type="entry name" value="Nudix"/>
    <property type="match status" value="1"/>
</dbReference>
<comment type="caution">
    <text evidence="3">The sequence shown here is derived from an EMBL/GenBank/DDBJ whole genome shotgun (WGS) entry which is preliminary data.</text>
</comment>
<dbReference type="RefSeq" id="WP_379539660.1">
    <property type="nucleotide sequence ID" value="NZ_JBHSDR010000006.1"/>
</dbReference>
<comment type="similarity">
    <text evidence="1">Belongs to the UPF0111 family.</text>
</comment>
<dbReference type="EMBL" id="JBHSDR010000006">
    <property type="protein sequence ID" value="MFC4295924.1"/>
    <property type="molecule type" value="Genomic_DNA"/>
</dbReference>
<dbReference type="PROSITE" id="PS51462">
    <property type="entry name" value="NUDIX"/>
    <property type="match status" value="1"/>
</dbReference>
<feature type="domain" description="Nudix hydrolase" evidence="2">
    <location>
        <begin position="1"/>
        <end position="132"/>
    </location>
</feature>
<dbReference type="Gene3D" id="1.20.58.220">
    <property type="entry name" value="Phosphate transport system protein phou homolog 2, domain 2"/>
    <property type="match status" value="1"/>
</dbReference>
<evidence type="ECO:0000259" key="2">
    <source>
        <dbReference type="PROSITE" id="PS51462"/>
    </source>
</evidence>
<evidence type="ECO:0000256" key="1">
    <source>
        <dbReference type="ARBA" id="ARBA00008591"/>
    </source>
</evidence>
<proteinExistence type="inferred from homology"/>
<accession>A0ABV8RSU8</accession>